<dbReference type="InParanoid" id="A0A165BLF5"/>
<dbReference type="EMBL" id="KV427667">
    <property type="protein sequence ID" value="KZT01268.1"/>
    <property type="molecule type" value="Genomic_DNA"/>
</dbReference>
<dbReference type="RefSeq" id="XP_040759008.1">
    <property type="nucleotide sequence ID" value="XM_040910986.1"/>
</dbReference>
<organism evidence="1 2">
    <name type="scientific">Laetiporus sulphureus 93-53</name>
    <dbReference type="NCBI Taxonomy" id="1314785"/>
    <lineage>
        <taxon>Eukaryota</taxon>
        <taxon>Fungi</taxon>
        <taxon>Dikarya</taxon>
        <taxon>Basidiomycota</taxon>
        <taxon>Agaricomycotina</taxon>
        <taxon>Agaricomycetes</taxon>
        <taxon>Polyporales</taxon>
        <taxon>Laetiporus</taxon>
    </lineage>
</organism>
<dbReference type="PANTHER" id="PTHR33096:SF1">
    <property type="entry name" value="CXC1-LIKE CYSTEINE CLUSTER ASSOCIATED WITH KDZ TRANSPOSASES DOMAIN-CONTAINING PROTEIN"/>
    <property type="match status" value="1"/>
</dbReference>
<dbReference type="GeneID" id="63828015"/>
<dbReference type="OrthoDB" id="2800524at2759"/>
<dbReference type="Pfam" id="PF18758">
    <property type="entry name" value="KDZ"/>
    <property type="match status" value="1"/>
</dbReference>
<sequence>MQPQGQDSYEGDLKIPTSVLDRCKEFFLTADEKCQKASTQFFMDTINMMSAGERQHYTLTLIHHLFQHLPSSATVGLLYDIACQLHCSCINWGFLGDVIDRRTFAISIFHTYGHQWSCQVIYHPRKCIGFGLTDG</sequence>
<evidence type="ECO:0000313" key="1">
    <source>
        <dbReference type="EMBL" id="KZT01268.1"/>
    </source>
</evidence>
<dbReference type="Proteomes" id="UP000076871">
    <property type="component" value="Unassembled WGS sequence"/>
</dbReference>
<reference evidence="1 2" key="1">
    <citation type="journal article" date="2016" name="Mol. Biol. Evol.">
        <title>Comparative Genomics of Early-Diverging Mushroom-Forming Fungi Provides Insights into the Origins of Lignocellulose Decay Capabilities.</title>
        <authorList>
            <person name="Nagy L.G."/>
            <person name="Riley R."/>
            <person name="Tritt A."/>
            <person name="Adam C."/>
            <person name="Daum C."/>
            <person name="Floudas D."/>
            <person name="Sun H."/>
            <person name="Yadav J.S."/>
            <person name="Pangilinan J."/>
            <person name="Larsson K.H."/>
            <person name="Matsuura K."/>
            <person name="Barry K."/>
            <person name="Labutti K."/>
            <person name="Kuo R."/>
            <person name="Ohm R.A."/>
            <person name="Bhattacharya S.S."/>
            <person name="Shirouzu T."/>
            <person name="Yoshinaga Y."/>
            <person name="Martin F.M."/>
            <person name="Grigoriev I.V."/>
            <person name="Hibbett D.S."/>
        </authorList>
    </citation>
    <scope>NUCLEOTIDE SEQUENCE [LARGE SCALE GENOMIC DNA]</scope>
    <source>
        <strain evidence="1 2">93-53</strain>
    </source>
</reference>
<proteinExistence type="predicted"/>
<name>A0A165BLF5_9APHY</name>
<dbReference type="InterPro" id="IPR040521">
    <property type="entry name" value="KDZ"/>
</dbReference>
<keyword evidence="2" id="KW-1185">Reference proteome</keyword>
<evidence type="ECO:0000313" key="2">
    <source>
        <dbReference type="Proteomes" id="UP000076871"/>
    </source>
</evidence>
<dbReference type="AlphaFoldDB" id="A0A165BLF5"/>
<accession>A0A165BLF5</accession>
<dbReference type="PANTHER" id="PTHR33096">
    <property type="entry name" value="CXC2 DOMAIN-CONTAINING PROTEIN"/>
    <property type="match status" value="1"/>
</dbReference>
<protein>
    <submittedName>
        <fullName evidence="1">Uncharacterized protein</fullName>
    </submittedName>
</protein>
<gene>
    <name evidence="1" type="ORF">LAESUDRAFT_739231</name>
</gene>
<dbReference type="STRING" id="1314785.A0A165BLF5"/>